<gene>
    <name evidence="1" type="ORF">FC85_GL001634</name>
</gene>
<evidence type="ECO:0008006" key="3">
    <source>
        <dbReference type="Google" id="ProtNLM"/>
    </source>
</evidence>
<protein>
    <recommendedName>
        <fullName evidence="3">ASCH domain-containing protein</fullName>
    </recommendedName>
</protein>
<dbReference type="AlphaFoldDB" id="A0A0R1S3J0"/>
<dbReference type="PATRIC" id="fig|1423739.3.peg.1713"/>
<name>A0A0R1S3J0_9LACO</name>
<accession>A0A0R1S3J0</accession>
<comment type="caution">
    <text evidence="1">The sequence shown here is derived from an EMBL/GenBank/DDBJ whole genome shotgun (WGS) entry which is preliminary data.</text>
</comment>
<evidence type="ECO:0000313" key="2">
    <source>
        <dbReference type="Proteomes" id="UP000052013"/>
    </source>
</evidence>
<evidence type="ECO:0000313" key="1">
    <source>
        <dbReference type="EMBL" id="KRL63209.1"/>
    </source>
</evidence>
<dbReference type="STRING" id="1423739.FC85_GL001634"/>
<dbReference type="InterPro" id="IPR015947">
    <property type="entry name" value="PUA-like_sf"/>
</dbReference>
<organism evidence="1 2">
    <name type="scientific">Lentilactobacillus diolivorans DSM 14421</name>
    <dbReference type="NCBI Taxonomy" id="1423739"/>
    <lineage>
        <taxon>Bacteria</taxon>
        <taxon>Bacillati</taxon>
        <taxon>Bacillota</taxon>
        <taxon>Bacilli</taxon>
        <taxon>Lactobacillales</taxon>
        <taxon>Lactobacillaceae</taxon>
        <taxon>Lentilactobacillus</taxon>
    </lineage>
</organism>
<reference evidence="1 2" key="1">
    <citation type="journal article" date="2015" name="Genome Announc.">
        <title>Expanding the biotechnology potential of lactobacilli through comparative genomics of 213 strains and associated genera.</title>
        <authorList>
            <person name="Sun Z."/>
            <person name="Harris H.M."/>
            <person name="McCann A."/>
            <person name="Guo C."/>
            <person name="Argimon S."/>
            <person name="Zhang W."/>
            <person name="Yang X."/>
            <person name="Jeffery I.B."/>
            <person name="Cooney J.C."/>
            <person name="Kagawa T.F."/>
            <person name="Liu W."/>
            <person name="Song Y."/>
            <person name="Salvetti E."/>
            <person name="Wrobel A."/>
            <person name="Rasinkangas P."/>
            <person name="Parkhill J."/>
            <person name="Rea M.C."/>
            <person name="O'Sullivan O."/>
            <person name="Ritari J."/>
            <person name="Douillard F.P."/>
            <person name="Paul Ross R."/>
            <person name="Yang R."/>
            <person name="Briner A.E."/>
            <person name="Felis G.E."/>
            <person name="de Vos W.M."/>
            <person name="Barrangou R."/>
            <person name="Klaenhammer T.R."/>
            <person name="Caufield P.W."/>
            <person name="Cui Y."/>
            <person name="Zhang H."/>
            <person name="O'Toole P.W."/>
        </authorList>
    </citation>
    <scope>NUCLEOTIDE SEQUENCE [LARGE SCALE GENOMIC DNA]</scope>
    <source>
        <strain evidence="1 2">DSM 14421</strain>
    </source>
</reference>
<proteinExistence type="predicted"/>
<dbReference type="SUPFAM" id="SSF88697">
    <property type="entry name" value="PUA domain-like"/>
    <property type="match status" value="1"/>
</dbReference>
<sequence>MKALSIKEPYAWDIITGDKTEEFRTWQPGNVSTFLMVSAGTPSPVDFGLGLPNGFALAVINIGHVEKPKPDGPYAWSVTVKDLVQPFSVKGRLKFYDVDDSKIKVQPELTKSLLAYRQNEDAREADLFIRRYADPLTQIGYSQMPKKYQKILDQTGNWNAVAEAWVESARKSG</sequence>
<dbReference type="EMBL" id="AZEY01000104">
    <property type="protein sequence ID" value="KRL63209.1"/>
    <property type="molecule type" value="Genomic_DNA"/>
</dbReference>
<dbReference type="RefSeq" id="WP_225427608.1">
    <property type="nucleotide sequence ID" value="NZ_AZEY01000104.1"/>
</dbReference>
<dbReference type="Proteomes" id="UP000052013">
    <property type="component" value="Unassembled WGS sequence"/>
</dbReference>
<dbReference type="Gene3D" id="2.30.130.30">
    <property type="entry name" value="Hypothetical protein"/>
    <property type="match status" value="1"/>
</dbReference>